<feature type="domain" description="TOG" evidence="7">
    <location>
        <begin position="867"/>
        <end position="1105"/>
    </location>
</feature>
<dbReference type="GO" id="GO:0040001">
    <property type="term" value="P:establishment of mitotic spindle localization"/>
    <property type="evidence" value="ECO:0007669"/>
    <property type="project" value="TreeGrafter"/>
</dbReference>
<dbReference type="InterPro" id="IPR024395">
    <property type="entry name" value="CLASP_N_dom"/>
</dbReference>
<comment type="subcellular location">
    <subcellularLocation>
        <location evidence="1">Cytoplasm</location>
        <location evidence="1">Cytoskeleton</location>
    </subcellularLocation>
</comment>
<dbReference type="GO" id="GO:0005815">
    <property type="term" value="C:microtubule organizing center"/>
    <property type="evidence" value="ECO:0007669"/>
    <property type="project" value="TreeGrafter"/>
</dbReference>
<evidence type="ECO:0000313" key="8">
    <source>
        <dbReference type="Ensembl" id="ENSCCRP00000116974.1"/>
    </source>
</evidence>
<dbReference type="SUPFAM" id="SSF48371">
    <property type="entry name" value="ARM repeat"/>
    <property type="match status" value="2"/>
</dbReference>
<keyword evidence="2" id="KW-0963">Cytoplasm</keyword>
<feature type="compositionally biased region" description="Low complexity" evidence="6">
    <location>
        <begin position="847"/>
        <end position="861"/>
    </location>
</feature>
<feature type="repeat" description="HEAT" evidence="5">
    <location>
        <begin position="168"/>
        <end position="206"/>
    </location>
</feature>
<dbReference type="Gene3D" id="1.25.10.10">
    <property type="entry name" value="Leucine-rich Repeat Variant"/>
    <property type="match status" value="4"/>
</dbReference>
<dbReference type="SMART" id="SM01349">
    <property type="entry name" value="TOG"/>
    <property type="match status" value="4"/>
</dbReference>
<feature type="compositionally biased region" description="Polar residues" evidence="6">
    <location>
        <begin position="714"/>
        <end position="725"/>
    </location>
</feature>
<feature type="compositionally biased region" description="Low complexity" evidence="6">
    <location>
        <begin position="1105"/>
        <end position="1117"/>
    </location>
</feature>
<feature type="compositionally biased region" description="Polar residues" evidence="6">
    <location>
        <begin position="1127"/>
        <end position="1143"/>
    </location>
</feature>
<feature type="region of interest" description="Disordered" evidence="6">
    <location>
        <begin position="1105"/>
        <end position="1148"/>
    </location>
</feature>
<dbReference type="GO" id="GO:0000776">
    <property type="term" value="C:kinetochore"/>
    <property type="evidence" value="ECO:0007669"/>
    <property type="project" value="TreeGrafter"/>
</dbReference>
<reference evidence="8" key="1">
    <citation type="submission" date="2025-08" db="UniProtKB">
        <authorList>
            <consortium name="Ensembl"/>
        </authorList>
    </citation>
    <scope>IDENTIFICATION</scope>
</reference>
<feature type="compositionally biased region" description="Polar residues" evidence="6">
    <location>
        <begin position="657"/>
        <end position="666"/>
    </location>
</feature>
<evidence type="ECO:0000256" key="3">
    <source>
        <dbReference type="ARBA" id="ARBA00022737"/>
    </source>
</evidence>
<name>A0A9J7YA41_CYPCA</name>
<dbReference type="GO" id="GO:0005881">
    <property type="term" value="C:cytoplasmic microtubule"/>
    <property type="evidence" value="ECO:0007669"/>
    <property type="project" value="TreeGrafter"/>
</dbReference>
<feature type="compositionally biased region" description="Polar residues" evidence="6">
    <location>
        <begin position="565"/>
        <end position="575"/>
    </location>
</feature>
<dbReference type="FunFam" id="1.25.10.10:FF:000001">
    <property type="entry name" value="CLIP-associating protein 1 isoform 2"/>
    <property type="match status" value="1"/>
</dbReference>
<evidence type="ECO:0000256" key="1">
    <source>
        <dbReference type="ARBA" id="ARBA00004245"/>
    </source>
</evidence>
<dbReference type="GO" id="GO:0008017">
    <property type="term" value="F:microtubule binding"/>
    <property type="evidence" value="ECO:0007669"/>
    <property type="project" value="TreeGrafter"/>
</dbReference>
<keyword evidence="4" id="KW-0206">Cytoskeleton</keyword>
<accession>A0A9J7YA41</accession>
<evidence type="ECO:0000313" key="9">
    <source>
        <dbReference type="Proteomes" id="UP001108240"/>
    </source>
</evidence>
<dbReference type="InterPro" id="IPR034085">
    <property type="entry name" value="TOG"/>
</dbReference>
<evidence type="ECO:0000259" key="7">
    <source>
        <dbReference type="SMART" id="SM01349"/>
    </source>
</evidence>
<keyword evidence="3" id="KW-0677">Repeat</keyword>
<dbReference type="Pfam" id="PF12348">
    <property type="entry name" value="CLASP_N"/>
    <property type="match status" value="2"/>
</dbReference>
<dbReference type="InterPro" id="IPR016024">
    <property type="entry name" value="ARM-type_fold"/>
</dbReference>
<feature type="compositionally biased region" description="Low complexity" evidence="6">
    <location>
        <begin position="271"/>
        <end position="288"/>
    </location>
</feature>
<dbReference type="GO" id="GO:0072686">
    <property type="term" value="C:mitotic spindle"/>
    <property type="evidence" value="ECO:0007669"/>
    <property type="project" value="TreeGrafter"/>
</dbReference>
<reference evidence="8" key="2">
    <citation type="submission" date="2025-09" db="UniProtKB">
        <authorList>
            <consortium name="Ensembl"/>
        </authorList>
    </citation>
    <scope>IDENTIFICATION</scope>
</reference>
<feature type="compositionally biased region" description="Basic and acidic residues" evidence="6">
    <location>
        <begin position="1180"/>
        <end position="1195"/>
    </location>
</feature>
<feature type="region of interest" description="Disordered" evidence="6">
    <location>
        <begin position="828"/>
        <end position="866"/>
    </location>
</feature>
<evidence type="ECO:0000256" key="2">
    <source>
        <dbReference type="ARBA" id="ARBA00022490"/>
    </source>
</evidence>
<dbReference type="PROSITE" id="PS50077">
    <property type="entry name" value="HEAT_REPEAT"/>
    <property type="match status" value="1"/>
</dbReference>
<feature type="compositionally biased region" description="Low complexity" evidence="6">
    <location>
        <begin position="543"/>
        <end position="560"/>
    </location>
</feature>
<dbReference type="GO" id="GO:0007026">
    <property type="term" value="P:negative regulation of microtubule depolymerization"/>
    <property type="evidence" value="ECO:0007669"/>
    <property type="project" value="UniProtKB-ARBA"/>
</dbReference>
<organism evidence="8 9">
    <name type="scientific">Cyprinus carpio carpio</name>
    <dbReference type="NCBI Taxonomy" id="630221"/>
    <lineage>
        <taxon>Eukaryota</taxon>
        <taxon>Metazoa</taxon>
        <taxon>Chordata</taxon>
        <taxon>Craniata</taxon>
        <taxon>Vertebrata</taxon>
        <taxon>Euteleostomi</taxon>
        <taxon>Actinopterygii</taxon>
        <taxon>Neopterygii</taxon>
        <taxon>Teleostei</taxon>
        <taxon>Ostariophysi</taxon>
        <taxon>Cypriniformes</taxon>
        <taxon>Cyprinidae</taxon>
        <taxon>Cyprininae</taxon>
        <taxon>Cyprinus</taxon>
    </lineage>
</organism>
<feature type="region of interest" description="Disordered" evidence="6">
    <location>
        <begin position="1180"/>
        <end position="1202"/>
    </location>
</feature>
<dbReference type="FunFam" id="1.25.10.10:FF:000005">
    <property type="entry name" value="CLIP-associating protein 1 isoform 2"/>
    <property type="match status" value="1"/>
</dbReference>
<evidence type="ECO:0000256" key="4">
    <source>
        <dbReference type="ARBA" id="ARBA00023212"/>
    </source>
</evidence>
<dbReference type="InterPro" id="IPR021133">
    <property type="entry name" value="HEAT_type_2"/>
</dbReference>
<dbReference type="PANTHER" id="PTHR21567:SF9">
    <property type="entry name" value="CLIP-ASSOCIATING PROTEIN"/>
    <property type="match status" value="1"/>
</dbReference>
<feature type="domain" description="TOG" evidence="7">
    <location>
        <begin position="308"/>
        <end position="541"/>
    </location>
</feature>
<feature type="compositionally biased region" description="Low complexity" evidence="6">
    <location>
        <begin position="248"/>
        <end position="260"/>
    </location>
</feature>
<sequence length="1527" mass="168631">MEPNMEYIVAQVTQKEVGRRFQVGPEIIDYIVDRQKSHDLEHDQSMLDRMVDSLATSWVNASNFKVALLGMDIVSALVTRLQERFRTQIGTVLPSLIDRLGDSKDQVRDQAQSLLLKIMDQAASPQYVWDRMPAGFRHKNSRTREAVCFCLISTLNVYGAHGLTLSKVVPHICHLLGDPSGQVRDGAMNCLVEIYRHVGERVRVDLGKKGLPQSRLNVIFSRFDEVQRSGNMILSSDKNIDDEESVDGGRSSSSSKGASSVQRTGSVRRPSSASSTKSSGKESSGAGAVDEEDFIRAFEDVPAVQIYSARELEDSMNKIREILSDDKHDWEQRVAALKKVRSLLLAGASDYDGFSQQLRQLEGPLKLSTKDLRSQVVREACITLGHLSSVLGNKFDHGAENIMPTLLNLVPNSAKVMATSGMAAIRLIIRHTHYPRLIPIMTSNCTSKSVAVRRRCYDFLDLLLQEWQTHSLERHVPVLMETIKKGVHDADSEARSIARKCYWGFHTHFSKEAELLFQALELTYQKALQSNLKSSDSIMSLAQSDRSSSSSQESLHRPLSAKTPVGSTLSKTKAVSSRGSSSLQRSRSDVDVNAAARVKSRMPAVPAAAPFSSTAALPPGSYASLGRVRMRRQSSETVPGGGASVTDSRGRSRAKAVSQSQRSRSANPVGGKTHAGSRSSSPGKLLARSSGRIPRSAGSARAPADGRSKIPRSQGCSRETSPSRTRNVRASRIPRPSMSQGCSRDTSRESSRDTSPARGFSPLASHRHSRSTSALTAAGVLQTDRFGLIHQARISASVNAMRVLDTGTEVEAAVADALLLGDSRDKRRQVRRRYESPGMYSDDDANSDASSACSERSFSSRNGGAPQYLRQTEDMAEILNHCASSNWSERKEGLLGLQSLLKSQRVLSRVELKRLCEIFTRMFADPHSKRVFSLFLETLLDFITLHREDLQDWLFVLLTQLLKKMGADLLGSVQAKVQQALDVTRDSFPYDQQFNILMRFIVDQTQTPNLKVKVAILKYIESLARQMDPSDFMNSSETRLAVSRIITWTTEPKSLDVRKAAQMVLIALFELNTPEFTMLLGALPKTFQDGATKLLQSHLKNSSTVAAVSQASPSSSVGRTPPRHPVTRSSPLTSPTKSSQPGLSPSMLEYDTENINSEETFSSLKGVTEAIQSFSFRSQEDITEPVKRDGKREDTTGVDPRLSAGVMEGGRTALDNKTSLLNTPSPRSFSGPWAREYNPYNYSDSISTYEKGALAVFDDVGHIPDGHPQDCGENKIMHPKGFSAGPRQHLEMIGDLLKELSNHSERVEERRAALLELLKVTRDDSLVVWEEHFKTMLLLLLETLGDRDHTIRALALRVLKEIMRSQPARFKNYAELTIMKTLEAHKDCHKEVVRAAEEMASTLAVSIHSEQCIKVLCPIIQTAGYPINLAAIKMQTKVIERIPQDSLIQLLPDIIPGLLQGYDNTESSVRKASVFCLVAIYSVIGEDLKPHLQQLTGSKMKLLNLYIKRAQSINSNSSSSSDVSSHS</sequence>
<keyword evidence="9" id="KW-1185">Reference proteome</keyword>
<feature type="region of interest" description="Disordered" evidence="6">
    <location>
        <begin position="543"/>
        <end position="771"/>
    </location>
</feature>
<dbReference type="FunFam" id="1.25.10.10:FF:000031">
    <property type="entry name" value="CLIP-associating protein 1 isoform 2"/>
    <property type="match status" value="1"/>
</dbReference>
<evidence type="ECO:0000256" key="5">
    <source>
        <dbReference type="PROSITE-ProRule" id="PRU00103"/>
    </source>
</evidence>
<feature type="domain" description="TOG" evidence="7">
    <location>
        <begin position="6"/>
        <end position="232"/>
    </location>
</feature>
<dbReference type="GO" id="GO:0005876">
    <property type="term" value="C:spindle microtubule"/>
    <property type="evidence" value="ECO:0007669"/>
    <property type="project" value="TreeGrafter"/>
</dbReference>
<feature type="compositionally biased region" description="Low complexity" evidence="6">
    <location>
        <begin position="576"/>
        <end position="585"/>
    </location>
</feature>
<dbReference type="GO" id="GO:0090307">
    <property type="term" value="P:mitotic spindle assembly"/>
    <property type="evidence" value="ECO:0007669"/>
    <property type="project" value="TreeGrafter"/>
</dbReference>
<dbReference type="Proteomes" id="UP001108240">
    <property type="component" value="Unplaced"/>
</dbReference>
<dbReference type="InterPro" id="IPR011989">
    <property type="entry name" value="ARM-like"/>
</dbReference>
<dbReference type="OMA" id="LEVYAVF"/>
<evidence type="ECO:0000256" key="6">
    <source>
        <dbReference type="SAM" id="MobiDB-lite"/>
    </source>
</evidence>
<dbReference type="Ensembl" id="ENSCCRT00000180859.1">
    <property type="protein sequence ID" value="ENSCCRP00000116974.1"/>
    <property type="gene ID" value="ENSCCRG00000072491.1"/>
</dbReference>
<feature type="domain" description="TOG" evidence="7">
    <location>
        <begin position="1280"/>
        <end position="1516"/>
    </location>
</feature>
<feature type="region of interest" description="Disordered" evidence="6">
    <location>
        <begin position="234"/>
        <end position="288"/>
    </location>
</feature>
<proteinExistence type="predicted"/>
<dbReference type="GO" id="GO:0045180">
    <property type="term" value="C:basal cortex"/>
    <property type="evidence" value="ECO:0007669"/>
    <property type="project" value="TreeGrafter"/>
</dbReference>
<protein>
    <submittedName>
        <fullName evidence="8">Cytoplasmic linker associated protein 1</fullName>
    </submittedName>
</protein>
<dbReference type="GeneTree" id="ENSGT00940000154817"/>
<dbReference type="PANTHER" id="PTHR21567">
    <property type="entry name" value="CLASP"/>
    <property type="match status" value="1"/>
</dbReference>
<dbReference type="GO" id="GO:0030010">
    <property type="term" value="P:establishment of cell polarity"/>
    <property type="evidence" value="ECO:0007669"/>
    <property type="project" value="UniProtKB-ARBA"/>
</dbReference>